<gene>
    <name evidence="5" type="ORF">Cvel_1954</name>
</gene>
<dbReference type="VEuPathDB" id="CryptoDB:Cvel_1954"/>
<comment type="cofactor">
    <cofactor evidence="1">
        <name>Ca(2+)</name>
        <dbReference type="ChEBI" id="CHEBI:29108"/>
    </cofactor>
</comment>
<dbReference type="GO" id="GO:0046872">
    <property type="term" value="F:metal ion binding"/>
    <property type="evidence" value="ECO:0007669"/>
    <property type="project" value="UniProtKB-KW"/>
</dbReference>
<keyword evidence="3" id="KW-0732">Signal</keyword>
<dbReference type="InterPro" id="IPR006047">
    <property type="entry name" value="GH13_cat_dom"/>
</dbReference>
<dbReference type="GO" id="GO:0005975">
    <property type="term" value="P:carbohydrate metabolic process"/>
    <property type="evidence" value="ECO:0007669"/>
    <property type="project" value="InterPro"/>
</dbReference>
<evidence type="ECO:0000259" key="4">
    <source>
        <dbReference type="SMART" id="SM00642"/>
    </source>
</evidence>
<evidence type="ECO:0000313" key="5">
    <source>
        <dbReference type="EMBL" id="CEM53185.1"/>
    </source>
</evidence>
<dbReference type="InterPro" id="IPR017853">
    <property type="entry name" value="GH"/>
</dbReference>
<dbReference type="Pfam" id="PF00128">
    <property type="entry name" value="Alpha-amylase"/>
    <property type="match status" value="1"/>
</dbReference>
<dbReference type="AlphaFoldDB" id="A0A0G4I7X5"/>
<protein>
    <recommendedName>
        <fullName evidence="4">Glycosyl hydrolase family 13 catalytic domain-containing protein</fullName>
    </recommendedName>
</protein>
<dbReference type="PANTHER" id="PTHR10357:SF215">
    <property type="entry name" value="ALPHA-AMYLASE 1"/>
    <property type="match status" value="1"/>
</dbReference>
<organism evidence="5">
    <name type="scientific">Chromera velia CCMP2878</name>
    <dbReference type="NCBI Taxonomy" id="1169474"/>
    <lineage>
        <taxon>Eukaryota</taxon>
        <taxon>Sar</taxon>
        <taxon>Alveolata</taxon>
        <taxon>Colpodellida</taxon>
        <taxon>Chromeraceae</taxon>
        <taxon>Chromera</taxon>
    </lineage>
</organism>
<evidence type="ECO:0000256" key="2">
    <source>
        <dbReference type="ARBA" id="ARBA00022723"/>
    </source>
</evidence>
<proteinExistence type="predicted"/>
<evidence type="ECO:0000256" key="1">
    <source>
        <dbReference type="ARBA" id="ARBA00001913"/>
    </source>
</evidence>
<evidence type="ECO:0000256" key="3">
    <source>
        <dbReference type="ARBA" id="ARBA00022729"/>
    </source>
</evidence>
<feature type="domain" description="Glycosyl hydrolase family 13 catalytic" evidence="4">
    <location>
        <begin position="16"/>
        <end position="336"/>
    </location>
</feature>
<keyword evidence="2" id="KW-0479">Metal-binding</keyword>
<dbReference type="SUPFAM" id="SSF51445">
    <property type="entry name" value="(Trans)glycosidases"/>
    <property type="match status" value="1"/>
</dbReference>
<dbReference type="PhylomeDB" id="A0A0G4I7X5"/>
<name>A0A0G4I7X5_9ALVE</name>
<reference evidence="5" key="1">
    <citation type="submission" date="2014-11" db="EMBL/GenBank/DDBJ databases">
        <authorList>
            <person name="Otto D Thomas"/>
            <person name="Naeem Raeece"/>
        </authorList>
    </citation>
    <scope>NUCLEOTIDE SEQUENCE</scope>
</reference>
<sequence length="478" mass="53745">MELMECESEHFPPCPWTSEFPESEEPPSRRLLRLPVGYHASDFNAVSENLGGDGSLSRLRSELTRRDLWLMIDLVANHAGPVEGRDFSKVRPFNDGSHYHDFCPIDFDHLERMSREDIERCQLADLPDLNSENEQVQDALIEIWRRHVKDYGADGLRLDTVPYVPRWLWRKLAGDAETPTKEQVLVLGEVLLGKLTEEDEMEYLTGGHLSGLLNYPLHWAIRSVFTEEKESFPFLWQTVERLRERMGDKVRVLGNFIDNHDQPRFLSLNSNRMSLANALTFLLSHEGVPIVYYGTEQEMDSGPTDSDNRAPLWQEEGAFNSSHPLCKLIAELNGMRLNGSFAGEERLVALSEDFLVLGFSQDDNNVEGGSSLGGAVVVVSKGGQQGGVRYVQIDRVSLPSSLSDAQMLCDQLWGVGVGFEIRSKSELDSEFVEGEGCVDLEAAGATVRVPVYSGRPRVFVPVGKSMRGVQSSWRYEYA</sequence>
<dbReference type="PANTHER" id="PTHR10357">
    <property type="entry name" value="ALPHA-AMYLASE FAMILY MEMBER"/>
    <property type="match status" value="1"/>
</dbReference>
<dbReference type="EMBL" id="CDMZ01005550">
    <property type="protein sequence ID" value="CEM53185.1"/>
    <property type="molecule type" value="Genomic_DNA"/>
</dbReference>
<accession>A0A0G4I7X5</accession>
<dbReference type="Gene3D" id="3.20.20.80">
    <property type="entry name" value="Glycosidases"/>
    <property type="match status" value="1"/>
</dbReference>
<dbReference type="SMART" id="SM00642">
    <property type="entry name" value="Aamy"/>
    <property type="match status" value="1"/>
</dbReference>